<dbReference type="Gene3D" id="2.60.40.1120">
    <property type="entry name" value="Carboxypeptidase-like, regulatory domain"/>
    <property type="match status" value="1"/>
</dbReference>
<proteinExistence type="predicted"/>
<evidence type="ECO:0000259" key="6">
    <source>
        <dbReference type="PROSITE" id="PS50025"/>
    </source>
</evidence>
<name>A0A2V3ZYW4_9BACT</name>
<evidence type="ECO:0000256" key="1">
    <source>
        <dbReference type="ARBA" id="ARBA00001913"/>
    </source>
</evidence>
<dbReference type="Proteomes" id="UP000248079">
    <property type="component" value="Unassembled WGS sequence"/>
</dbReference>
<feature type="signal peptide" evidence="5">
    <location>
        <begin position="1"/>
        <end position="19"/>
    </location>
</feature>
<dbReference type="InterPro" id="IPR013783">
    <property type="entry name" value="Ig-like_fold"/>
</dbReference>
<dbReference type="InterPro" id="IPR008969">
    <property type="entry name" value="CarboxyPept-like_regulatory"/>
</dbReference>
<keyword evidence="5" id="KW-0732">Signal</keyword>
<evidence type="ECO:0000313" key="7">
    <source>
        <dbReference type="EMBL" id="PXY01649.1"/>
    </source>
</evidence>
<evidence type="ECO:0000313" key="8">
    <source>
        <dbReference type="Proteomes" id="UP000248079"/>
    </source>
</evidence>
<comment type="caution">
    <text evidence="7">The sequence shown here is derived from an EMBL/GenBank/DDBJ whole genome shotgun (WGS) entry which is preliminary data.</text>
</comment>
<dbReference type="SMART" id="SM00282">
    <property type="entry name" value="LamG"/>
    <property type="match status" value="1"/>
</dbReference>
<keyword evidence="3" id="KW-0106">Calcium</keyword>
<feature type="domain" description="Laminin G" evidence="6">
    <location>
        <begin position="2308"/>
        <end position="2488"/>
    </location>
</feature>
<keyword evidence="4" id="KW-1015">Disulfide bond</keyword>
<evidence type="ECO:0000256" key="5">
    <source>
        <dbReference type="SAM" id="SignalP"/>
    </source>
</evidence>
<accession>A0A2V3ZYW4</accession>
<dbReference type="GO" id="GO:0004553">
    <property type="term" value="F:hydrolase activity, hydrolyzing O-glycosyl compounds"/>
    <property type="evidence" value="ECO:0007669"/>
    <property type="project" value="UniProtKB-ARBA"/>
</dbReference>
<evidence type="ECO:0000256" key="4">
    <source>
        <dbReference type="ARBA" id="ARBA00023157"/>
    </source>
</evidence>
<feature type="chain" id="PRO_5015890543" description="Laminin G domain-containing protein" evidence="5">
    <location>
        <begin position="20"/>
        <end position="3198"/>
    </location>
</feature>
<dbReference type="SUPFAM" id="SSF49899">
    <property type="entry name" value="Concanavalin A-like lectins/glucanases"/>
    <property type="match status" value="3"/>
</dbReference>
<keyword evidence="8" id="KW-1185">Reference proteome</keyword>
<comment type="cofactor">
    <cofactor evidence="1">
        <name>Ca(2+)</name>
        <dbReference type="ChEBI" id="CHEBI:29108"/>
    </cofactor>
</comment>
<evidence type="ECO:0000256" key="2">
    <source>
        <dbReference type="ARBA" id="ARBA00022723"/>
    </source>
</evidence>
<dbReference type="PANTHER" id="PTHR19277:SF125">
    <property type="entry name" value="B6"/>
    <property type="match status" value="1"/>
</dbReference>
<gene>
    <name evidence="7" type="ORF">DF185_09270</name>
</gene>
<dbReference type="PROSITE" id="PS50025">
    <property type="entry name" value="LAM_G_DOMAIN"/>
    <property type="match status" value="1"/>
</dbReference>
<dbReference type="Gene3D" id="2.60.120.200">
    <property type="match status" value="3"/>
</dbReference>
<dbReference type="OrthoDB" id="976756at2"/>
<dbReference type="RefSeq" id="WP_110360458.1">
    <property type="nucleotide sequence ID" value="NZ_QFLI01000003.1"/>
</dbReference>
<dbReference type="GO" id="GO:0005975">
    <property type="term" value="P:carbohydrate metabolic process"/>
    <property type="evidence" value="ECO:0007669"/>
    <property type="project" value="UniProtKB-ARBA"/>
</dbReference>
<organism evidence="7 8">
    <name type="scientific">Marinifilum breve</name>
    <dbReference type="NCBI Taxonomy" id="2184082"/>
    <lineage>
        <taxon>Bacteria</taxon>
        <taxon>Pseudomonadati</taxon>
        <taxon>Bacteroidota</taxon>
        <taxon>Bacteroidia</taxon>
        <taxon>Marinilabiliales</taxon>
        <taxon>Marinifilaceae</taxon>
    </lineage>
</organism>
<protein>
    <recommendedName>
        <fullName evidence="6">Laminin G domain-containing protein</fullName>
    </recommendedName>
</protein>
<dbReference type="InterPro" id="IPR013320">
    <property type="entry name" value="ConA-like_dom_sf"/>
</dbReference>
<dbReference type="InterPro" id="IPR026444">
    <property type="entry name" value="Secre_tail"/>
</dbReference>
<dbReference type="PANTHER" id="PTHR19277">
    <property type="entry name" value="PENTRAXIN"/>
    <property type="match status" value="1"/>
</dbReference>
<keyword evidence="2" id="KW-0479">Metal-binding</keyword>
<dbReference type="SUPFAM" id="SSF49464">
    <property type="entry name" value="Carboxypeptidase regulatory domain-like"/>
    <property type="match status" value="1"/>
</dbReference>
<dbReference type="Pfam" id="PF13385">
    <property type="entry name" value="Laminin_G_3"/>
    <property type="match status" value="3"/>
</dbReference>
<dbReference type="Pfam" id="PF18962">
    <property type="entry name" value="Por_Secre_tail"/>
    <property type="match status" value="1"/>
</dbReference>
<dbReference type="InterPro" id="IPR051360">
    <property type="entry name" value="Neuronal_Pentraxin_Related"/>
</dbReference>
<reference evidence="7 8" key="1">
    <citation type="submission" date="2018-05" db="EMBL/GenBank/DDBJ databases">
        <title>Marinifilum breve JC075T sp. nov., a marine bacterium isolated from Yongle Blue Hole in the South China Sea.</title>
        <authorList>
            <person name="Fu T."/>
        </authorList>
    </citation>
    <scope>NUCLEOTIDE SEQUENCE [LARGE SCALE GENOMIC DNA]</scope>
    <source>
        <strain evidence="7 8">JC075</strain>
    </source>
</reference>
<dbReference type="Gene3D" id="2.60.40.10">
    <property type="entry name" value="Immunoglobulins"/>
    <property type="match status" value="2"/>
</dbReference>
<dbReference type="InterPro" id="IPR001791">
    <property type="entry name" value="Laminin_G"/>
</dbReference>
<sequence>MKKHLLLLAFLLSTISSYAMDFGGPYWEIKNNTVFIHFTSYCTDGNDDWLKNVKISILNPHTNEYVEVFRSHLVHNNYTNFENGEDLKRNSTILESSNFHSNLRVFTDDEMKNYGNGYSIPYDRNYRGDGDQDGAIGITLKSEFPGKMIFKIEGEWEWEHGPTYINETHVVNLPETFVPDVKKHGYSLAEYDYENNRIKVKLRTAQKYGSDESAGRLSEFMLQCHLNDWTDLFWIKSQGNSVVLDKKCADFFGDVVIGEPYWEGIYKYSDIYWNFADSKKYDASDRFDFFKKSHWFDLWVKWNFYNIQPEVGGWDTSSHEFNIQLFEQDNAEYNETFNIEYDNCSGSASIVSKQIDVNKNFIKSVALQVSSDNGSTWRDVGNHLSSGESVDVGSHHILEYHFIDDISNFQHKDEYLYRTKTIRSSPFVGADDITTYSKEFGKITIEKKPTEPADFQLHNGTNEDGKNGAKITWLNCPGVENYMIQRKDVATGDVVDLTPDDRGQFFDASIKTCKVYEYRVKATNSTQSVFTDWKSVVLDDDINDVMQSLEASKGYFNNSINLEWKGKDLGKCDNFRIFRKEYDTNQDVELIKVTNNTNTNAFVDETAEAGTLYEYQVKAIGHCEHANGETVITESNMLKAIGFRKPCGTIHGNVSFKGGNAVENVKVAINRNGNTQPLGSSLRSNGSSTGVVTDDPIDVTDEFTIEFFFNLNDVKQEAVLVSAEDAFRLSFVHDPNLFDRCLELYIGSKLFRTEPLDNSVFKFGEFNHLALVRSKDPLHPIKIYLNGEPLEFTEYNTIIDIREAKPISFIKNTIGCIDEIRCWNLARSKEQIKNNYWRFLSGDEKGLILYWRLDEGLGEFAFDMSKKGARYNKNHGRFTKGDINFSNLIPPISKLSLCGLTDKNGNYSVTGIIFKGTGQTFNIVPMKGIHKFEPSVRSEFISENSLVHNKIDFEDVSSFKVSGFVKYENTDFPVEGVYLKVDGNNVVDSDKKPITTDRQGEFQIDVPIGNHFITVEKQGHVFASMHYPPRQHESTPDYHYFKEPLSGLQFIDTTRVKLAGRIVGGTREGDKKIGFGKSINNIGVVTATLTTEKSFDLDTEELASSPFTTFSTNPKTGEYEVWLLPENYIITKLSETKSKLKLRPVDYGNICNLETIRKNEEVDSVFTDKDGVKTLETVNKYQYCLKKNIIYRSKPQVSVVSVDVDDPKKTDPILSEKSLTYKTENNEEVEIDLFDKDNNDVFGHPVFISGNLYCYQVSAFEPYENKDDDSPISELDKVPVTDGTIKVNTDFAKSQEGSPEFKLDSLGHAVFSFLASGPNLTTDRESPERSYTKYMDMKLQTQSGLFANWPSNEEPYRAYFIGVKPTGNDFVTKGPDKVDFILRDPPGSNSFASIKKGFSVTKTETFSLGESVLGSLKVTNNLGAKTTIGSGVGVMTFSEIEVTDELHRNVAMKTFLKSSNTKINTTTYTDSYKTSNSNHYVGSDADVFLGTSSNIVYGTSKEIKAVKESSLASGAIVVGKHNGHALILDEGIRISPEFNTMFVYTQNHIKYNLIPDLKKLRNNLFQTQSNKYQLVLKDSKDPKYGTNNDDSVWGERAIDKDGQVSTDPKAPSYIFKPISKEEFKATPDAWTQDSVRFYNNQIKQWKAILAQNEREKLESKPNAKHSNISFDAGTVYENSMTTSRTKKSTFNFEFTMSLELSTVLGLEINEVGYKTDLSLTTTSTVGKTKENSETKNKTVSYTLADNNTTDYYTVDVNDCQKGHGPIFKVRGGQTSCPYQGKEATEYYAPGTELNVATLQVEKPKITVDHAVQSNIPANQPAIYNVTLSNESESGHDLYYKVNVAGGSNPLGATVFLGGMRINSGATFLIPAGTSIHKVMELHKSESDTYEDIKIVMHSICQYNPMDHIEDICDSIVVSAHFTAECSPIEMTAPNDKWVQNKESGEILNVTLEGFNYNLPTLEKIDFQYRATSSSQWITTHSWFKNETNSDYNSEDPSMEILEDKGKIIFPWNMKNIADGEYIIRARALCTDGSESHSAELSGIKDMKPPKVFGTPHPNDGILSFGEDIGIRFDETIDAGKITKMSNIEISVVPNNIAIDHSTSLQFDGEKTYARTNPGLQLAEKSFTVEFWASLPKNAEGDILSYMVSEKEGFKLSASENKLSLLYNGNIQTVTRITEATDNEWHHYAIAFNSNKHKISLYEDDEILIDNWEVINDIIHNTDLILGKAGKNQNTNSFKGKLHDLRIWNKELQFSTIYAQKDKTLSGSEIDLIGYYPIDEAFGDLLTDKASARHATTNASWLVEPAGNSFYFDGSTALTANISSIPISNETDMTLECWFRAKENAHSSTLLSNGNPDKDLEYLNKIICVNITENGFIEVKSNGLHMMSRSKVTDDSWHHFSLAVHRTGSAMLFIDGHLQEKVKGISFGCLYGSELAIGGLNPFDGLTDPTNRYTGHIDELKIWNMARSQELMKIYRNTRIKGTSAGIKAYFPFETYASVMNVLESEPSLKDASVDPYSKENKSYCGNLTLIGNENFSDLTPNIKREKSHVSLKYDYVLNDDEFIITPEPTEPAIIERTVMEISVKGLWDMHGNRQESPKTWTAYVLQSPLEWEFEELDLKAKVNSEKVFTATIVNLSGNHQDFSLNMPAWLSASKTSGTIAPNSNLAIEFKIHEGLNVGTYDEHIYLSSNFHYDEKLHLKLNVIGNVPDWTVDPHNFKKNMSFVSKIRINDIVSTDVNDIIGVFVGEECRGVANVEYIKDFDEYFALFTVYADKDGEKLIFRVYDASSGEIYTTTKPSFNFSNQSINGSFSQPVYFECGKLKFSDIQLNKGWTWVSFNIQSEYDNVNTFMHSINATQGDYIVDEETMTMTDYHASAGWVGTLEMPKPAKLYKFFINNGGNLHIDGVQVSINIHEIEVTNGWNRIGYLPNVNMTVNEALSDYQASENDVLVSQTAFAMYDGFDWQGTLTFMEPGRGYLLKRNGEETITFKYPASSMLTSNTTKSAQLNKVVQNNIFKDYQGVTSVLAVLKDTEKADTIFALIDDEVRAKAKLNQDYQYISVFGNPSDNGKKIEFKIKNNMGVYELFSECTYNNDIALGTYSAPVVLRGKQLKADFSEDKVWVCPNPVKERASIHFKLSHPNAISYSMYDITGNLIMVSPEITGVEGINKLECKMNNLTRGIYLVKAKIGNMTFILKVLKI</sequence>
<dbReference type="NCBIfam" id="TIGR04183">
    <property type="entry name" value="Por_Secre_tail"/>
    <property type="match status" value="1"/>
</dbReference>
<dbReference type="GO" id="GO:0046872">
    <property type="term" value="F:metal ion binding"/>
    <property type="evidence" value="ECO:0007669"/>
    <property type="project" value="UniProtKB-KW"/>
</dbReference>
<evidence type="ECO:0000256" key="3">
    <source>
        <dbReference type="ARBA" id="ARBA00022837"/>
    </source>
</evidence>
<dbReference type="EMBL" id="QFLI01000003">
    <property type="protein sequence ID" value="PXY01649.1"/>
    <property type="molecule type" value="Genomic_DNA"/>
</dbReference>